<comment type="caution">
    <text evidence="2">The sequence shown here is derived from an EMBL/GenBank/DDBJ whole genome shotgun (WGS) entry which is preliminary data.</text>
</comment>
<dbReference type="PANTHER" id="PTHR28047:SF5">
    <property type="entry name" value="PROTEIN DCG1"/>
    <property type="match status" value="1"/>
</dbReference>
<protein>
    <submittedName>
        <fullName evidence="2">Allantoin racemase</fullName>
    </submittedName>
</protein>
<keyword evidence="3" id="KW-1185">Reference proteome</keyword>
<sequence length="228" mass="23896">MTAYIINPNSTEEMTEAMLGAARRAAPALHWEGRTARGAPPAIQGAEDGEAARPHLLREVRAAAEHGASGILVGCFDDTALHTAARSVACPVIGIGQAAFHHCALRQWRFSVVTTMPVSIPVIETNIAGYGLDGHLARVRASGVPVLDLETARDLATVRIVEEAVAAIREDGIDAVILGCAGMVNVIAALRSTLSIPVVDPVEAAAGCLPWLLGPVPDRREPQLNASQ</sequence>
<dbReference type="AlphaFoldDB" id="A0A2T6APW5"/>
<dbReference type="InterPro" id="IPR052186">
    <property type="entry name" value="Hydantoin_racemase-like"/>
</dbReference>
<dbReference type="Proteomes" id="UP000244069">
    <property type="component" value="Unassembled WGS sequence"/>
</dbReference>
<gene>
    <name evidence="2" type="ORF">C8N44_11921</name>
</gene>
<dbReference type="OrthoDB" id="9791723at2"/>
<name>A0A2T6APW5_9RHOB</name>
<dbReference type="PANTHER" id="PTHR28047">
    <property type="entry name" value="PROTEIN DCG1"/>
    <property type="match status" value="1"/>
</dbReference>
<accession>A0A2T6APW5</accession>
<evidence type="ECO:0000256" key="1">
    <source>
        <dbReference type="ARBA" id="ARBA00038414"/>
    </source>
</evidence>
<evidence type="ECO:0000313" key="2">
    <source>
        <dbReference type="EMBL" id="PTX45863.1"/>
    </source>
</evidence>
<organism evidence="2 3">
    <name type="scientific">Allosediminivita pacifica</name>
    <dbReference type="NCBI Taxonomy" id="1267769"/>
    <lineage>
        <taxon>Bacteria</taxon>
        <taxon>Pseudomonadati</taxon>
        <taxon>Pseudomonadota</taxon>
        <taxon>Alphaproteobacteria</taxon>
        <taxon>Rhodobacterales</taxon>
        <taxon>Paracoccaceae</taxon>
        <taxon>Allosediminivita</taxon>
    </lineage>
</organism>
<evidence type="ECO:0000313" key="3">
    <source>
        <dbReference type="Proteomes" id="UP000244069"/>
    </source>
</evidence>
<dbReference type="Pfam" id="PF01177">
    <property type="entry name" value="Asp_Glu_race"/>
    <property type="match status" value="1"/>
</dbReference>
<dbReference type="InterPro" id="IPR015942">
    <property type="entry name" value="Asp/Glu/hydantoin_racemase"/>
</dbReference>
<dbReference type="InterPro" id="IPR053714">
    <property type="entry name" value="Iso_Racemase_Enz_sf"/>
</dbReference>
<proteinExistence type="inferred from homology"/>
<dbReference type="GO" id="GO:0047661">
    <property type="term" value="F:amino-acid racemase activity"/>
    <property type="evidence" value="ECO:0007669"/>
    <property type="project" value="InterPro"/>
</dbReference>
<dbReference type="Gene3D" id="3.40.50.12500">
    <property type="match status" value="1"/>
</dbReference>
<dbReference type="RefSeq" id="WP_107977528.1">
    <property type="nucleotide sequence ID" value="NZ_BMEZ01000020.1"/>
</dbReference>
<dbReference type="EMBL" id="QBKN01000019">
    <property type="protein sequence ID" value="PTX45863.1"/>
    <property type="molecule type" value="Genomic_DNA"/>
</dbReference>
<reference evidence="2 3" key="1">
    <citation type="submission" date="2018-04" db="EMBL/GenBank/DDBJ databases">
        <title>Genomic Encyclopedia of Archaeal and Bacterial Type Strains, Phase II (KMG-II): from individual species to whole genera.</title>
        <authorList>
            <person name="Goeker M."/>
        </authorList>
    </citation>
    <scope>NUCLEOTIDE SEQUENCE [LARGE SCALE GENOMIC DNA]</scope>
    <source>
        <strain evidence="2 3">DSM 29329</strain>
    </source>
</reference>
<comment type="similarity">
    <text evidence="1">Belongs to the HyuE racemase family.</text>
</comment>